<comment type="caution">
    <text evidence="1">The sequence shown here is derived from an EMBL/GenBank/DDBJ whole genome shotgun (WGS) entry which is preliminary data.</text>
</comment>
<dbReference type="Proteomes" id="UP000003729">
    <property type="component" value="Unassembled WGS sequence"/>
</dbReference>
<evidence type="ECO:0000313" key="1">
    <source>
        <dbReference type="EMBL" id="EEB46706.1"/>
    </source>
</evidence>
<proteinExistence type="predicted"/>
<organism evidence="1 2">
    <name type="scientific">Providencia alcalifaciens DSM 30120</name>
    <dbReference type="NCBI Taxonomy" id="520999"/>
    <lineage>
        <taxon>Bacteria</taxon>
        <taxon>Pseudomonadati</taxon>
        <taxon>Pseudomonadota</taxon>
        <taxon>Gammaproteobacteria</taxon>
        <taxon>Enterobacterales</taxon>
        <taxon>Morganellaceae</taxon>
        <taxon>Providencia</taxon>
    </lineage>
</organism>
<accession>B6XD16</accession>
<evidence type="ECO:0000313" key="2">
    <source>
        <dbReference type="Proteomes" id="UP000003729"/>
    </source>
</evidence>
<reference evidence="1 2" key="1">
    <citation type="submission" date="2008-10" db="EMBL/GenBank/DDBJ databases">
        <title>Draft genome sequence of Providencia alcalifaciens (DSM 30120).</title>
        <authorList>
            <person name="Sudarsanam P."/>
            <person name="Ley R."/>
            <person name="Guruge J."/>
            <person name="Turnbaugh P.J."/>
            <person name="Mahowald M."/>
            <person name="Liep D."/>
            <person name="Gordon J."/>
        </authorList>
    </citation>
    <scope>NUCLEOTIDE SEQUENCE [LARGE SCALE GENOMIC DNA]</scope>
    <source>
        <strain evidence="1 2">DSM 30120</strain>
    </source>
</reference>
<reference evidence="1 2" key="2">
    <citation type="submission" date="2008-10" db="EMBL/GenBank/DDBJ databases">
        <authorList>
            <person name="Fulton L."/>
            <person name="Clifton S."/>
            <person name="Fulton B."/>
            <person name="Xu J."/>
            <person name="Minx P."/>
            <person name="Pepin K.H."/>
            <person name="Johnson M."/>
            <person name="Bhonagiri V."/>
            <person name="Nash W.E."/>
            <person name="Mardis E.R."/>
            <person name="Wilson R.K."/>
        </authorList>
    </citation>
    <scope>NUCLEOTIDE SEQUENCE [LARGE SCALE GENOMIC DNA]</scope>
    <source>
        <strain evidence="1 2">DSM 30120</strain>
    </source>
</reference>
<name>B6XD16_9GAMM</name>
<dbReference type="AlphaFoldDB" id="B6XD16"/>
<sequence length="42" mass="4841">MNVMTNLGEFSQHPTDREKLKLLFKGIVGNVINLTPWSKRVK</sequence>
<dbReference type="EMBL" id="ABXW01000018">
    <property type="protein sequence ID" value="EEB46706.1"/>
    <property type="molecule type" value="Genomic_DNA"/>
</dbReference>
<gene>
    <name evidence="1" type="ORF">PROVALCAL_01233</name>
</gene>
<protein>
    <submittedName>
        <fullName evidence="1">Uncharacterized protein</fullName>
    </submittedName>
</protein>